<keyword evidence="1" id="KW-0238">DNA-binding</keyword>
<evidence type="ECO:0000313" key="2">
    <source>
        <dbReference type="Proteomes" id="UP000297907"/>
    </source>
</evidence>
<dbReference type="SUPFAM" id="SSF142906">
    <property type="entry name" value="YjbR-like"/>
    <property type="match status" value="1"/>
</dbReference>
<name>A0A4R8WCJ2_9MICO</name>
<sequence length="119" mass="13154">MTPDSLVEFCLSLPQATESFPFGEETSVFKTSGNGKIFALSALAGEPFKVSLKCDPEEGRALREEFPEHITPGYHLNKKHWITVVLDGVVEDEHVEQLLRDSHALVRPKVPRVPRGSAG</sequence>
<dbReference type="Gene3D" id="3.90.1150.30">
    <property type="match status" value="1"/>
</dbReference>
<accession>A0A4R8WCJ2</accession>
<proteinExistence type="predicted"/>
<reference evidence="1 2" key="1">
    <citation type="submission" date="2019-03" db="EMBL/GenBank/DDBJ databases">
        <title>Genomics of glacier-inhabiting Cryobacterium strains.</title>
        <authorList>
            <person name="Liu Q."/>
            <person name="Xin Y.-H."/>
        </authorList>
    </citation>
    <scope>NUCLEOTIDE SEQUENCE [LARGE SCALE GENOMIC DNA]</scope>
    <source>
        <strain evidence="1 2">RHLS22-1</strain>
    </source>
</reference>
<dbReference type="PANTHER" id="PTHR35145:SF1">
    <property type="entry name" value="CYTOPLASMIC PROTEIN"/>
    <property type="match status" value="1"/>
</dbReference>
<organism evidence="1 2">
    <name type="scientific">Cryobacterium adonitolivorans</name>
    <dbReference type="NCBI Taxonomy" id="1259189"/>
    <lineage>
        <taxon>Bacteria</taxon>
        <taxon>Bacillati</taxon>
        <taxon>Actinomycetota</taxon>
        <taxon>Actinomycetes</taxon>
        <taxon>Micrococcales</taxon>
        <taxon>Microbacteriaceae</taxon>
        <taxon>Cryobacterium</taxon>
    </lineage>
</organism>
<evidence type="ECO:0000313" key="1">
    <source>
        <dbReference type="EMBL" id="TFC07003.1"/>
    </source>
</evidence>
<dbReference type="InterPro" id="IPR038056">
    <property type="entry name" value="YjbR-like_sf"/>
</dbReference>
<dbReference type="GO" id="GO:0003677">
    <property type="term" value="F:DNA binding"/>
    <property type="evidence" value="ECO:0007669"/>
    <property type="project" value="UniProtKB-KW"/>
</dbReference>
<dbReference type="Proteomes" id="UP000297907">
    <property type="component" value="Unassembled WGS sequence"/>
</dbReference>
<keyword evidence="2" id="KW-1185">Reference proteome</keyword>
<dbReference type="PANTHER" id="PTHR35145">
    <property type="entry name" value="CYTOPLASMIC PROTEIN-RELATED"/>
    <property type="match status" value="1"/>
</dbReference>
<comment type="caution">
    <text evidence="1">The sequence shown here is derived from an EMBL/GenBank/DDBJ whole genome shotgun (WGS) entry which is preliminary data.</text>
</comment>
<dbReference type="InterPro" id="IPR058532">
    <property type="entry name" value="YjbR/MT2646/Rv2570-like"/>
</dbReference>
<dbReference type="InterPro" id="IPR007351">
    <property type="entry name" value="YjbR"/>
</dbReference>
<gene>
    <name evidence="1" type="ORF">E3O42_01080</name>
</gene>
<protein>
    <submittedName>
        <fullName evidence="1">MmcQ/YjbR family DNA-binding protein</fullName>
    </submittedName>
</protein>
<dbReference type="OrthoDB" id="3194910at2"/>
<dbReference type="EMBL" id="SOFL01000002">
    <property type="protein sequence ID" value="TFC07003.1"/>
    <property type="molecule type" value="Genomic_DNA"/>
</dbReference>
<dbReference type="RefSeq" id="WP_134452087.1">
    <property type="nucleotide sequence ID" value="NZ_SOFL01000002.1"/>
</dbReference>
<dbReference type="AlphaFoldDB" id="A0A4R8WCJ2"/>
<dbReference type="Pfam" id="PF04237">
    <property type="entry name" value="YjbR"/>
    <property type="match status" value="1"/>
</dbReference>